<dbReference type="PANTHER" id="PTHR47969">
    <property type="entry name" value="CHROMOSOME-ASSOCIATED KINESIN KIF4A-RELATED"/>
    <property type="match status" value="1"/>
</dbReference>
<evidence type="ECO:0000256" key="3">
    <source>
        <dbReference type="ARBA" id="ARBA00022741"/>
    </source>
</evidence>
<organism evidence="10 11">
    <name type="scientific">Naegleria lovaniensis</name>
    <name type="common">Amoeba</name>
    <dbReference type="NCBI Taxonomy" id="51637"/>
    <lineage>
        <taxon>Eukaryota</taxon>
        <taxon>Discoba</taxon>
        <taxon>Heterolobosea</taxon>
        <taxon>Tetramitia</taxon>
        <taxon>Eutetramitia</taxon>
        <taxon>Vahlkampfiidae</taxon>
        <taxon>Naegleria</taxon>
    </lineage>
</organism>
<dbReference type="GO" id="GO:0005737">
    <property type="term" value="C:cytoplasm"/>
    <property type="evidence" value="ECO:0007669"/>
    <property type="project" value="UniProtKB-SubCell"/>
</dbReference>
<evidence type="ECO:0000256" key="6">
    <source>
        <dbReference type="PROSITE-ProRule" id="PRU00283"/>
    </source>
</evidence>
<feature type="coiled-coil region" evidence="7">
    <location>
        <begin position="445"/>
        <end position="472"/>
    </location>
</feature>
<dbReference type="GO" id="GO:0005875">
    <property type="term" value="C:microtubule associated complex"/>
    <property type="evidence" value="ECO:0007669"/>
    <property type="project" value="TreeGrafter"/>
</dbReference>
<dbReference type="GO" id="GO:0008017">
    <property type="term" value="F:microtubule binding"/>
    <property type="evidence" value="ECO:0007669"/>
    <property type="project" value="InterPro"/>
</dbReference>
<dbReference type="InterPro" id="IPR001752">
    <property type="entry name" value="Kinesin_motor_dom"/>
</dbReference>
<keyword evidence="6" id="KW-0505">Motor protein</keyword>
<dbReference type="SUPFAM" id="SSF52540">
    <property type="entry name" value="P-loop containing nucleoside triphosphate hydrolases"/>
    <property type="match status" value="1"/>
</dbReference>
<dbReference type="CDD" id="cd00106">
    <property type="entry name" value="KISc"/>
    <property type="match status" value="1"/>
</dbReference>
<dbReference type="SMART" id="SM00129">
    <property type="entry name" value="KISc"/>
    <property type="match status" value="1"/>
</dbReference>
<dbReference type="PANTHER" id="PTHR47969:SF15">
    <property type="entry name" value="CHROMOSOME-ASSOCIATED KINESIN KIF4A-RELATED"/>
    <property type="match status" value="1"/>
</dbReference>
<evidence type="ECO:0000256" key="8">
    <source>
        <dbReference type="SAM" id="MobiDB-lite"/>
    </source>
</evidence>
<dbReference type="GO" id="GO:0005524">
    <property type="term" value="F:ATP binding"/>
    <property type="evidence" value="ECO:0007669"/>
    <property type="project" value="UniProtKB-UniRule"/>
</dbReference>
<evidence type="ECO:0000313" key="11">
    <source>
        <dbReference type="Proteomes" id="UP000816034"/>
    </source>
</evidence>
<dbReference type="GO" id="GO:0007052">
    <property type="term" value="P:mitotic spindle organization"/>
    <property type="evidence" value="ECO:0007669"/>
    <property type="project" value="TreeGrafter"/>
</dbReference>
<evidence type="ECO:0000256" key="4">
    <source>
        <dbReference type="ARBA" id="ARBA00022840"/>
    </source>
</evidence>
<comment type="caution">
    <text evidence="10">The sequence shown here is derived from an EMBL/GenBank/DDBJ whole genome shotgun (WGS) entry which is preliminary data.</text>
</comment>
<feature type="compositionally biased region" description="Basic and acidic residues" evidence="8">
    <location>
        <begin position="38"/>
        <end position="48"/>
    </location>
</feature>
<comment type="subcellular location">
    <subcellularLocation>
        <location evidence="1">Cytoplasm</location>
    </subcellularLocation>
</comment>
<keyword evidence="5 7" id="KW-0175">Coiled coil</keyword>
<evidence type="ECO:0000313" key="10">
    <source>
        <dbReference type="EMBL" id="KAG2392692.1"/>
    </source>
</evidence>
<evidence type="ECO:0000259" key="9">
    <source>
        <dbReference type="PROSITE" id="PS50067"/>
    </source>
</evidence>
<evidence type="ECO:0000256" key="2">
    <source>
        <dbReference type="ARBA" id="ARBA00022490"/>
    </source>
</evidence>
<accession>A0AA88KQV3</accession>
<proteinExistence type="inferred from homology"/>
<keyword evidence="11" id="KW-1185">Reference proteome</keyword>
<comment type="similarity">
    <text evidence="6">Belongs to the TRAFAC class myosin-kinesin ATPase superfamily. Kinesin family.</text>
</comment>
<evidence type="ECO:0000256" key="7">
    <source>
        <dbReference type="SAM" id="Coils"/>
    </source>
</evidence>
<dbReference type="EMBL" id="PYSW02000004">
    <property type="protein sequence ID" value="KAG2392692.1"/>
    <property type="molecule type" value="Genomic_DNA"/>
</dbReference>
<dbReference type="GO" id="GO:0003777">
    <property type="term" value="F:microtubule motor activity"/>
    <property type="evidence" value="ECO:0007669"/>
    <property type="project" value="InterPro"/>
</dbReference>
<keyword evidence="4 6" id="KW-0067">ATP-binding</keyword>
<gene>
    <name evidence="10" type="ORF">C9374_011417</name>
</gene>
<name>A0AA88KQV3_NAELO</name>
<feature type="compositionally biased region" description="Low complexity" evidence="8">
    <location>
        <begin position="19"/>
        <end position="34"/>
    </location>
</feature>
<dbReference type="Proteomes" id="UP000816034">
    <property type="component" value="Unassembled WGS sequence"/>
</dbReference>
<dbReference type="PROSITE" id="PS50067">
    <property type="entry name" value="KINESIN_MOTOR_2"/>
    <property type="match status" value="1"/>
</dbReference>
<dbReference type="Pfam" id="PF00225">
    <property type="entry name" value="Kinesin"/>
    <property type="match status" value="1"/>
</dbReference>
<dbReference type="InterPro" id="IPR036961">
    <property type="entry name" value="Kinesin_motor_dom_sf"/>
</dbReference>
<dbReference type="Gene3D" id="3.40.850.10">
    <property type="entry name" value="Kinesin motor domain"/>
    <property type="match status" value="1"/>
</dbReference>
<evidence type="ECO:0000256" key="1">
    <source>
        <dbReference type="ARBA" id="ARBA00004496"/>
    </source>
</evidence>
<evidence type="ECO:0000256" key="5">
    <source>
        <dbReference type="ARBA" id="ARBA00023054"/>
    </source>
</evidence>
<dbReference type="PRINTS" id="PR00380">
    <property type="entry name" value="KINESINHEAVY"/>
</dbReference>
<dbReference type="InterPro" id="IPR027417">
    <property type="entry name" value="P-loop_NTPase"/>
</dbReference>
<dbReference type="GO" id="GO:0051231">
    <property type="term" value="P:spindle elongation"/>
    <property type="evidence" value="ECO:0007669"/>
    <property type="project" value="TreeGrafter"/>
</dbReference>
<feature type="binding site" evidence="6">
    <location>
        <begin position="184"/>
        <end position="191"/>
    </location>
    <ligand>
        <name>ATP</name>
        <dbReference type="ChEBI" id="CHEBI:30616"/>
    </ligand>
</feature>
<reference evidence="10 11" key="1">
    <citation type="journal article" date="2018" name="BMC Genomics">
        <title>The genome of Naegleria lovaniensis, the basis for a comparative approach to unravel pathogenicity factors of the human pathogenic amoeba N. fowleri.</title>
        <authorList>
            <person name="Liechti N."/>
            <person name="Schurch N."/>
            <person name="Bruggmann R."/>
            <person name="Wittwer M."/>
        </authorList>
    </citation>
    <scope>NUCLEOTIDE SEQUENCE [LARGE SCALE GENOMIC DNA]</scope>
    <source>
        <strain evidence="10 11">ATCC 30569</strain>
    </source>
</reference>
<dbReference type="AlphaFoldDB" id="A0AA88KQV3"/>
<dbReference type="GO" id="GO:0007018">
    <property type="term" value="P:microtubule-based movement"/>
    <property type="evidence" value="ECO:0007669"/>
    <property type="project" value="InterPro"/>
</dbReference>
<sequence>MAKIKPINEPNVAPNTATRASSSKNNSRPKSSSATTKPETKAAKNDEKANLQVEKLESGALNSNPSASAVSAGNIPQAASPTAFSDTMSVVSGINDGDETGIKVVVRMRPMNDRETKLKAQTCVSMNTESKEVLIKRKDKDDKKFFFDDVFDDKSTQQDVFMSTGKRVLDRFVLGFNGCIFAYGQTGSGKTWTMQGLKGEAEKEGIMTRFVRELFNYVTTAQEKTDITIKASYLEIYNENILDLLNPHSSRVQYDIREDKVKGIYVNNLIERPITNDGELNDILEEGAGRRTVGETKMNEVSSRSHSVLTISMEQIDKGDDDGFSLRTNKIALVDLAGSERAGATEATGDRLKEGAKINMSLSMLGNVINALVKKSNFVPYRNSKLTRLLKDSIGGNSYTLLVTCVSPADVNAEESLSTLYFADRAKQIKNKLKISRGDPRLEKIAELLELEKKLRARILELETELAKYTNVPPPQPEIATKEIISIDMETNTEIEMMEKRASARLISRFAVKSIQTDPLPEPKKGCCLMM</sequence>
<dbReference type="GeneID" id="68103871"/>
<dbReference type="FunFam" id="3.40.850.10:FF:000082">
    <property type="entry name" value="OSM3-like kinesin"/>
    <property type="match status" value="1"/>
</dbReference>
<feature type="domain" description="Kinesin motor" evidence="9">
    <location>
        <begin position="101"/>
        <end position="429"/>
    </location>
</feature>
<feature type="region of interest" description="Disordered" evidence="8">
    <location>
        <begin position="1"/>
        <end position="48"/>
    </location>
</feature>
<keyword evidence="2" id="KW-0963">Cytoplasm</keyword>
<dbReference type="RefSeq" id="XP_044554586.1">
    <property type="nucleotide sequence ID" value="XM_044687070.1"/>
</dbReference>
<keyword evidence="3 6" id="KW-0547">Nucleotide-binding</keyword>
<dbReference type="InterPro" id="IPR027640">
    <property type="entry name" value="Kinesin-like_fam"/>
</dbReference>
<protein>
    <recommendedName>
        <fullName evidence="9">Kinesin motor domain-containing protein</fullName>
    </recommendedName>
</protein>